<evidence type="ECO:0000313" key="4">
    <source>
        <dbReference type="EMBL" id="KAA1091602.1"/>
    </source>
</evidence>
<comment type="caution">
    <text evidence="4">The sequence shown here is derived from an EMBL/GenBank/DDBJ whole genome shotgun (WGS) entry which is preliminary data.</text>
</comment>
<proteinExistence type="predicted"/>
<dbReference type="InterPro" id="IPR008906">
    <property type="entry name" value="HATC_C_dom"/>
</dbReference>
<reference evidence="5 6" key="1">
    <citation type="submission" date="2019-05" db="EMBL/GenBank/DDBJ databases">
        <title>Emergence of the Ug99 lineage of the wheat stem rust pathogen through somatic hybridization.</title>
        <authorList>
            <person name="Li F."/>
            <person name="Upadhyaya N.M."/>
            <person name="Sperschneider J."/>
            <person name="Matny O."/>
            <person name="Nguyen-Phuc H."/>
            <person name="Mago R."/>
            <person name="Raley C."/>
            <person name="Miller M.E."/>
            <person name="Silverstein K.A.T."/>
            <person name="Henningsen E."/>
            <person name="Hirsch C.D."/>
            <person name="Visser B."/>
            <person name="Pretorius Z.A."/>
            <person name="Steffenson B.J."/>
            <person name="Schwessinger B."/>
            <person name="Dodds P.N."/>
            <person name="Figueroa M."/>
        </authorList>
    </citation>
    <scope>NUCLEOTIDE SEQUENCE [LARGE SCALE GENOMIC DNA]</scope>
    <source>
        <strain evidence="4">21-0</strain>
        <strain evidence="3 6">Ug99</strain>
    </source>
</reference>
<evidence type="ECO:0000259" key="2">
    <source>
        <dbReference type="Pfam" id="PF05699"/>
    </source>
</evidence>
<gene>
    <name evidence="4" type="ORF">PGT21_036138</name>
    <name evidence="3" type="ORF">PGTUg99_037362</name>
</gene>
<dbReference type="GO" id="GO:0046983">
    <property type="term" value="F:protein dimerization activity"/>
    <property type="evidence" value="ECO:0007669"/>
    <property type="project" value="InterPro"/>
</dbReference>
<dbReference type="EMBL" id="VDEP01000471">
    <property type="protein sequence ID" value="KAA1076230.1"/>
    <property type="molecule type" value="Genomic_DNA"/>
</dbReference>
<keyword evidence="5" id="KW-1185">Reference proteome</keyword>
<dbReference type="Proteomes" id="UP000325313">
    <property type="component" value="Unassembled WGS sequence"/>
</dbReference>
<dbReference type="InterPro" id="IPR012337">
    <property type="entry name" value="RNaseH-like_sf"/>
</dbReference>
<dbReference type="OrthoDB" id="2506934at2759"/>
<feature type="region of interest" description="Disordered" evidence="1">
    <location>
        <begin position="105"/>
        <end position="128"/>
    </location>
</feature>
<dbReference type="AlphaFoldDB" id="A0A5B0NSE0"/>
<evidence type="ECO:0000313" key="3">
    <source>
        <dbReference type="EMBL" id="KAA1076230.1"/>
    </source>
</evidence>
<accession>A0A5B0NSE0</accession>
<protein>
    <recommendedName>
        <fullName evidence="2">HAT C-terminal dimerisation domain-containing protein</fullName>
    </recommendedName>
</protein>
<name>A0A5B0NSE0_PUCGR</name>
<dbReference type="Pfam" id="PF05699">
    <property type="entry name" value="Dimer_Tnp_hAT"/>
    <property type="match status" value="1"/>
</dbReference>
<evidence type="ECO:0000313" key="6">
    <source>
        <dbReference type="Proteomes" id="UP000325313"/>
    </source>
</evidence>
<evidence type="ECO:0000313" key="5">
    <source>
        <dbReference type="Proteomes" id="UP000324748"/>
    </source>
</evidence>
<sequence>MVPNDLSAEINQYIAEVNKRASCDILAYWSRNKKVSPSLSLSLMASCFLGIPATSAPSKRVFSRSKTMIGSQCHILKSSSIEHLLCVKECYQKFDEMIDTSTLSSNQVNDNAHSSNDKDNQDDDDLLINRDNIANGEVDC</sequence>
<dbReference type="SUPFAM" id="SSF53098">
    <property type="entry name" value="Ribonuclease H-like"/>
    <property type="match status" value="1"/>
</dbReference>
<dbReference type="Proteomes" id="UP000324748">
    <property type="component" value="Unassembled WGS sequence"/>
</dbReference>
<organism evidence="4 5">
    <name type="scientific">Puccinia graminis f. sp. tritici</name>
    <dbReference type="NCBI Taxonomy" id="56615"/>
    <lineage>
        <taxon>Eukaryota</taxon>
        <taxon>Fungi</taxon>
        <taxon>Dikarya</taxon>
        <taxon>Basidiomycota</taxon>
        <taxon>Pucciniomycotina</taxon>
        <taxon>Pucciniomycetes</taxon>
        <taxon>Pucciniales</taxon>
        <taxon>Pucciniaceae</taxon>
        <taxon>Puccinia</taxon>
    </lineage>
</organism>
<dbReference type="EMBL" id="VSWC01000092">
    <property type="protein sequence ID" value="KAA1091602.1"/>
    <property type="molecule type" value="Genomic_DNA"/>
</dbReference>
<feature type="domain" description="HAT C-terminal dimerisation" evidence="2">
    <location>
        <begin position="9"/>
        <end position="89"/>
    </location>
</feature>
<feature type="compositionally biased region" description="Polar residues" evidence="1">
    <location>
        <begin position="105"/>
        <end position="114"/>
    </location>
</feature>
<evidence type="ECO:0000256" key="1">
    <source>
        <dbReference type="SAM" id="MobiDB-lite"/>
    </source>
</evidence>